<evidence type="ECO:0000256" key="2">
    <source>
        <dbReference type="PROSITE-ProRule" id="PRU00252"/>
    </source>
</evidence>
<name>A0A9E8ZHB6_9CYAN</name>
<dbReference type="Proteomes" id="UP001163152">
    <property type="component" value="Chromosome"/>
</dbReference>
<dbReference type="KEGG" id="tsin:OXH18_07230"/>
<reference evidence="3" key="1">
    <citation type="submission" date="2022-12" db="EMBL/GenBank/DDBJ databases">
        <title>Polyphasic identification of a Novel Hot-Spring Cyanobacterium Ocullathermofonsia sinensis gen nov. sp. nov. and Genomic Insights on its Adaptations to the Thermal Habitat.</title>
        <authorList>
            <person name="Daroch M."/>
            <person name="Tang J."/>
            <person name="Jiang Y."/>
        </authorList>
    </citation>
    <scope>NUCLEOTIDE SEQUENCE</scope>
    <source>
        <strain evidence="3">PKUAC-SCTA174</strain>
    </source>
</reference>
<sequence>MSSVGLNKWIVSGHLGADAQVKTIELRNGEQTQLAEATLYVRRSRNRKESFTVRLSIWEKSIAWRKLPYLKKGSLIICTGGIEPNPYISNNGHIPKAGLDMTVLDIDLDMVKAETGEEEVLKSSGDSANLET</sequence>
<protein>
    <submittedName>
        <fullName evidence="3">Single-stranded DNA-binding protein</fullName>
    </submittedName>
</protein>
<dbReference type="SUPFAM" id="SSF50249">
    <property type="entry name" value="Nucleic acid-binding proteins"/>
    <property type="match status" value="1"/>
</dbReference>
<dbReference type="Gene3D" id="2.40.50.140">
    <property type="entry name" value="Nucleic acid-binding proteins"/>
    <property type="match status" value="1"/>
</dbReference>
<keyword evidence="1 2" id="KW-0238">DNA-binding</keyword>
<dbReference type="PROSITE" id="PS50935">
    <property type="entry name" value="SSB"/>
    <property type="match status" value="1"/>
</dbReference>
<dbReference type="GO" id="GO:0003697">
    <property type="term" value="F:single-stranded DNA binding"/>
    <property type="evidence" value="ECO:0007669"/>
    <property type="project" value="InterPro"/>
</dbReference>
<keyword evidence="4" id="KW-1185">Reference proteome</keyword>
<accession>A0A9E8ZHB6</accession>
<dbReference type="AlphaFoldDB" id="A0A9E8ZHB6"/>
<dbReference type="InterPro" id="IPR012340">
    <property type="entry name" value="NA-bd_OB-fold"/>
</dbReference>
<proteinExistence type="predicted"/>
<evidence type="ECO:0000313" key="4">
    <source>
        <dbReference type="Proteomes" id="UP001163152"/>
    </source>
</evidence>
<evidence type="ECO:0000313" key="3">
    <source>
        <dbReference type="EMBL" id="WAL61767.1"/>
    </source>
</evidence>
<dbReference type="InterPro" id="IPR000424">
    <property type="entry name" value="Primosome_PriB/ssb"/>
</dbReference>
<organism evidence="3 4">
    <name type="scientific">Thermocoleostomius sinensis A174</name>
    <dbReference type="NCBI Taxonomy" id="2016057"/>
    <lineage>
        <taxon>Bacteria</taxon>
        <taxon>Bacillati</taxon>
        <taxon>Cyanobacteriota</taxon>
        <taxon>Cyanophyceae</taxon>
        <taxon>Oculatellales</taxon>
        <taxon>Oculatellaceae</taxon>
        <taxon>Thermocoleostomius</taxon>
    </lineage>
</organism>
<dbReference type="EMBL" id="CP113797">
    <property type="protein sequence ID" value="WAL61767.1"/>
    <property type="molecule type" value="Genomic_DNA"/>
</dbReference>
<evidence type="ECO:0000256" key="1">
    <source>
        <dbReference type="ARBA" id="ARBA00023125"/>
    </source>
</evidence>
<gene>
    <name evidence="3" type="ORF">OXH18_07230</name>
</gene>
<dbReference type="RefSeq" id="WP_268611807.1">
    <property type="nucleotide sequence ID" value="NZ_CP113797.1"/>
</dbReference>